<dbReference type="PROSITE" id="PS00409">
    <property type="entry name" value="PROKAR_NTER_METHYL"/>
    <property type="match status" value="1"/>
</dbReference>
<evidence type="ECO:0000256" key="1">
    <source>
        <dbReference type="SAM" id="Phobius"/>
    </source>
</evidence>
<reference evidence="3 4" key="1">
    <citation type="submission" date="2018-08" db="EMBL/GenBank/DDBJ databases">
        <title>A genome reference for cultivated species of the human gut microbiota.</title>
        <authorList>
            <person name="Zou Y."/>
            <person name="Xue W."/>
            <person name="Luo G."/>
        </authorList>
    </citation>
    <scope>NUCLEOTIDE SEQUENCE [LARGE SCALE GENOMIC DNA]</scope>
    <source>
        <strain evidence="3 4">OM06-4</strain>
    </source>
</reference>
<dbReference type="Proteomes" id="UP001211987">
    <property type="component" value="Unassembled WGS sequence"/>
</dbReference>
<comment type="caution">
    <text evidence="3">The sequence shown here is derived from an EMBL/GenBank/DDBJ whole genome shotgun (WGS) entry which is preliminary data.</text>
</comment>
<evidence type="ECO:0000313" key="2">
    <source>
        <dbReference type="EMBL" id="MDB7084584.1"/>
    </source>
</evidence>
<evidence type="ECO:0000313" key="3">
    <source>
        <dbReference type="EMBL" id="RGD83743.1"/>
    </source>
</evidence>
<dbReference type="AlphaFoldDB" id="A0A3E3EBM1"/>
<keyword evidence="1" id="KW-0812">Transmembrane</keyword>
<evidence type="ECO:0000313" key="4">
    <source>
        <dbReference type="Proteomes" id="UP000261032"/>
    </source>
</evidence>
<name>A0A3E3EBM1_9FIRM</name>
<keyword evidence="1" id="KW-0472">Membrane</keyword>
<dbReference type="EMBL" id="JAQLKE010000021">
    <property type="protein sequence ID" value="MDB7084584.1"/>
    <property type="molecule type" value="Genomic_DNA"/>
</dbReference>
<accession>A0A3E3EBM1</accession>
<reference evidence="2" key="2">
    <citation type="submission" date="2023-01" db="EMBL/GenBank/DDBJ databases">
        <title>Human gut microbiome strain richness.</title>
        <authorList>
            <person name="Chen-Liaw A."/>
        </authorList>
    </citation>
    <scope>NUCLEOTIDE SEQUENCE</scope>
    <source>
        <strain evidence="2">1001217st2_G6_1001217B_191108</strain>
    </source>
</reference>
<dbReference type="PROSITE" id="PS51257">
    <property type="entry name" value="PROKAR_LIPOPROTEIN"/>
    <property type="match status" value="1"/>
</dbReference>
<dbReference type="Proteomes" id="UP000261032">
    <property type="component" value="Unassembled WGS sequence"/>
</dbReference>
<dbReference type="InterPro" id="IPR012902">
    <property type="entry name" value="N_methyl_site"/>
</dbReference>
<proteinExistence type="predicted"/>
<organism evidence="3 4">
    <name type="scientific">Thomasclavelia ramosa</name>
    <dbReference type="NCBI Taxonomy" id="1547"/>
    <lineage>
        <taxon>Bacteria</taxon>
        <taxon>Bacillati</taxon>
        <taxon>Bacillota</taxon>
        <taxon>Erysipelotrichia</taxon>
        <taxon>Erysipelotrichales</taxon>
        <taxon>Coprobacillaceae</taxon>
        <taxon>Thomasclavelia</taxon>
    </lineage>
</organism>
<dbReference type="RefSeq" id="WP_009301114.1">
    <property type="nucleotide sequence ID" value="NZ_CAACVM010000002.1"/>
</dbReference>
<dbReference type="EMBL" id="QUSL01000021">
    <property type="protein sequence ID" value="RGD83743.1"/>
    <property type="molecule type" value="Genomic_DNA"/>
</dbReference>
<sequence length="73" mass="8594">MLNKQGMTLIETLMAFSIFISIIVLFLSCYNNAINHHYQINQDYTNYLKQQQEKEVELWQTSGLNESVNEVLH</sequence>
<protein>
    <submittedName>
        <fullName evidence="3">Uncharacterized protein</fullName>
    </submittedName>
</protein>
<gene>
    <name evidence="3" type="ORF">DXB93_12595</name>
    <name evidence="2" type="ORF">PM738_12290</name>
</gene>
<keyword evidence="1" id="KW-1133">Transmembrane helix</keyword>
<feature type="transmembrane region" description="Helical" evidence="1">
    <location>
        <begin position="12"/>
        <end position="30"/>
    </location>
</feature>